<dbReference type="SUPFAM" id="SSF53649">
    <property type="entry name" value="Alkaline phosphatase-like"/>
    <property type="match status" value="1"/>
</dbReference>
<dbReference type="OrthoDB" id="1376015at2"/>
<dbReference type="Proteomes" id="UP000322553">
    <property type="component" value="Chromosome"/>
</dbReference>
<accession>A0A1S1NQS8</accession>
<dbReference type="KEGG" id="kuy:FY550_14825"/>
<sequence length="557" mass="62241">MGVTGRFGRAGGTFVALTLVFVVLALPHQRALLTPLSGFWAPVELPLIVLLLAFVPRALRLLVCSVLALLLTLLTLFKLADVIALIAYWRIFDPVADWRLLGPAWDLLSASIGVLPAAALLSGILAGALLLGWLLRCALMRIARHARAALYTHAGRYAWRWAAGLYALWLIMTLAIGHSMPALSPPSPAHSSRLVVAHVHQSWHNLHELAELREAVAQHPDSDRPAEQLFSKLAGKDIVVVFIESYGRTALEDARYAPQIDHRLHEVNRELNRAGFQARSAWVRSPTVGGQSWLAHTTLQTGLWINSQRRYNWIIGSRQVPLTRLFERAGWYTVDVSPAITGDWPAGRWFGFQETLDARNLGYQGQPYNWITMPDQYTYSAFQRLELGRNDRPPLMAMISTVSSHAPWVPVPPMVPWEKVGEGRIFSQWADANDPPSVVWQDSDRVRHQYRKAIDYSLQALGSFVATYGDDDLVVLALGDHQPASIITGDQATREVPVHLMTRDREVLQAFEQWGWSRGMIPDDSAATWRMDEFRQRLIDGFSAARSGSGNESRPNG</sequence>
<dbReference type="InterPro" id="IPR017850">
    <property type="entry name" value="Alkaline_phosphatase_core_sf"/>
</dbReference>
<gene>
    <name evidence="1" type="ORF">FY550_14825</name>
</gene>
<dbReference type="RefSeq" id="WP_070978019.1">
    <property type="nucleotide sequence ID" value="NZ_CP043420.1"/>
</dbReference>
<evidence type="ECO:0000313" key="1">
    <source>
        <dbReference type="EMBL" id="QEL12284.1"/>
    </source>
</evidence>
<dbReference type="STRING" id="657387.BH688_07400"/>
<protein>
    <submittedName>
        <fullName evidence="1">Sulfatase</fullName>
    </submittedName>
</protein>
<name>A0A1S1NQS8_9GAMM</name>
<organism evidence="1 2">
    <name type="scientific">Kushneria phosphatilytica</name>
    <dbReference type="NCBI Taxonomy" id="657387"/>
    <lineage>
        <taxon>Bacteria</taxon>
        <taxon>Pseudomonadati</taxon>
        <taxon>Pseudomonadota</taxon>
        <taxon>Gammaproteobacteria</taxon>
        <taxon>Oceanospirillales</taxon>
        <taxon>Halomonadaceae</taxon>
        <taxon>Kushneria</taxon>
    </lineage>
</organism>
<dbReference type="AlphaFoldDB" id="A0A1S1NQS8"/>
<evidence type="ECO:0000313" key="2">
    <source>
        <dbReference type="Proteomes" id="UP000322553"/>
    </source>
</evidence>
<reference evidence="1 2" key="1">
    <citation type="submission" date="2019-08" db="EMBL/GenBank/DDBJ databases">
        <title>Complete genome sequence of Kushneria sp. YCWA18, a halophilic phosphate-solubilizing bacterium isolated from Daqiao saltern in China.</title>
        <authorList>
            <person name="Du G.-X."/>
            <person name="Qu L.-Y."/>
        </authorList>
    </citation>
    <scope>NUCLEOTIDE SEQUENCE [LARGE SCALE GENOMIC DNA]</scope>
    <source>
        <strain evidence="1 2">YCWA18</strain>
    </source>
</reference>
<keyword evidence="2" id="KW-1185">Reference proteome</keyword>
<proteinExistence type="predicted"/>
<dbReference type="EMBL" id="CP043420">
    <property type="protein sequence ID" value="QEL12284.1"/>
    <property type="molecule type" value="Genomic_DNA"/>
</dbReference>
<dbReference type="Gene3D" id="3.40.720.10">
    <property type="entry name" value="Alkaline Phosphatase, subunit A"/>
    <property type="match status" value="1"/>
</dbReference>